<protein>
    <recommendedName>
        <fullName evidence="6">N-acetyl-gamma-glutamyl-phosphate reductase</fullName>
        <shortName evidence="6">AGPR</shortName>
        <ecNumber evidence="6">1.2.1.38</ecNumber>
    </recommendedName>
    <alternativeName>
        <fullName evidence="6">N-acetyl-glutamate semialdehyde dehydrogenase</fullName>
        <shortName evidence="6">NAGSA dehydrogenase</shortName>
    </alternativeName>
</protein>
<dbReference type="InterPro" id="IPR050085">
    <property type="entry name" value="AGPR"/>
</dbReference>
<comment type="subcellular location">
    <subcellularLocation>
        <location evidence="6">Cytoplasm</location>
    </subcellularLocation>
</comment>
<dbReference type="RefSeq" id="WP_210855276.1">
    <property type="nucleotide sequence ID" value="NZ_JAGQDD010000013.1"/>
</dbReference>
<dbReference type="SUPFAM" id="SSF51735">
    <property type="entry name" value="NAD(P)-binding Rossmann-fold domains"/>
    <property type="match status" value="1"/>
</dbReference>
<dbReference type="PANTHER" id="PTHR32338">
    <property type="entry name" value="N-ACETYL-GAMMA-GLUTAMYL-PHOSPHATE REDUCTASE, CHLOROPLASTIC-RELATED-RELATED"/>
    <property type="match status" value="1"/>
</dbReference>
<dbReference type="InterPro" id="IPR000534">
    <property type="entry name" value="Semialdehyde_DH_NAD-bd"/>
</dbReference>
<dbReference type="NCBIfam" id="TIGR01851">
    <property type="entry name" value="argC_other"/>
    <property type="match status" value="1"/>
</dbReference>
<dbReference type="PANTHER" id="PTHR32338:SF10">
    <property type="entry name" value="N-ACETYL-GAMMA-GLUTAMYL-PHOSPHATE REDUCTASE, CHLOROPLASTIC-RELATED"/>
    <property type="match status" value="1"/>
</dbReference>
<comment type="similarity">
    <text evidence="6">Belongs to the NAGSA dehydrogenase family. Type 2 subfamily.</text>
</comment>
<reference evidence="8 9" key="1">
    <citation type="submission" date="2021-04" db="EMBL/GenBank/DDBJ databases">
        <title>The genome sequence of Ideonella sp. 3Y2.</title>
        <authorList>
            <person name="Liu Y."/>
        </authorList>
    </citation>
    <scope>NUCLEOTIDE SEQUENCE [LARGE SCALE GENOMIC DNA]</scope>
    <source>
        <strain evidence="8 9">3Y2</strain>
    </source>
</reference>
<proteinExistence type="inferred from homology"/>
<dbReference type="GO" id="GO:0003942">
    <property type="term" value="F:N-acetyl-gamma-glutamyl-phosphate reductase activity"/>
    <property type="evidence" value="ECO:0007669"/>
    <property type="project" value="UniProtKB-UniRule"/>
</dbReference>
<keyword evidence="9" id="KW-1185">Reference proteome</keyword>
<keyword evidence="2 6" id="KW-0055">Arginine biosynthesis</keyword>
<organism evidence="8 9">
    <name type="scientific">Ideonella alba</name>
    <dbReference type="NCBI Taxonomy" id="2824118"/>
    <lineage>
        <taxon>Bacteria</taxon>
        <taxon>Pseudomonadati</taxon>
        <taxon>Pseudomonadota</taxon>
        <taxon>Betaproteobacteria</taxon>
        <taxon>Burkholderiales</taxon>
        <taxon>Sphaerotilaceae</taxon>
        <taxon>Ideonella</taxon>
    </lineage>
</organism>
<dbReference type="GO" id="GO:0051287">
    <property type="term" value="F:NAD binding"/>
    <property type="evidence" value="ECO:0007669"/>
    <property type="project" value="InterPro"/>
</dbReference>
<evidence type="ECO:0000256" key="6">
    <source>
        <dbReference type="HAMAP-Rule" id="MF_01110"/>
    </source>
</evidence>
<gene>
    <name evidence="6 8" type="primary">argC</name>
    <name evidence="8" type="ORF">KAK03_16300</name>
</gene>
<keyword evidence="4 6" id="KW-0521">NADP</keyword>
<evidence type="ECO:0000256" key="3">
    <source>
        <dbReference type="ARBA" id="ARBA00022605"/>
    </source>
</evidence>
<dbReference type="CDD" id="cd23935">
    <property type="entry name" value="AGPR_2_C"/>
    <property type="match status" value="1"/>
</dbReference>
<accession>A0A941BGF5</accession>
<feature type="active site" evidence="6">
    <location>
        <position position="116"/>
    </location>
</feature>
<dbReference type="AlphaFoldDB" id="A0A941BGF5"/>
<comment type="function">
    <text evidence="6">Catalyzes the NADPH-dependent reduction of N-acetyl-5-glutamyl phosphate to yield N-acetyl-L-glutamate 5-semialdehyde.</text>
</comment>
<comment type="caution">
    <text evidence="8">The sequence shown here is derived from an EMBL/GenBank/DDBJ whole genome shotgun (WGS) entry which is preliminary data.</text>
</comment>
<evidence type="ECO:0000313" key="8">
    <source>
        <dbReference type="EMBL" id="MBQ0932042.1"/>
    </source>
</evidence>
<keyword evidence="3 6" id="KW-0028">Amino-acid biosynthesis</keyword>
<dbReference type="HAMAP" id="MF_01110">
    <property type="entry name" value="ArgC_type2"/>
    <property type="match status" value="1"/>
</dbReference>
<dbReference type="CDD" id="cd17896">
    <property type="entry name" value="AGPR_2_N"/>
    <property type="match status" value="1"/>
</dbReference>
<keyword evidence="1 6" id="KW-0963">Cytoplasm</keyword>
<keyword evidence="5 6" id="KW-0560">Oxidoreductase</keyword>
<sequence>MTFKVFVDGQEGTTGLRIHEYLAGRADLEVLKIDADKRKDAAERARLINASDITFLCLPDAASREAAAMVTNPKTCLIDASTAHRTVPGWTYGMPELAPGQRDAIRAGKRIANPGCHASAFVLAVRPLVQAGLLPADAPVTATSITGYSGGGKSMIAQYEAGGDAALTAPRPYALALAHKHLPEMKAHTGLARPPVFMPIVARFYKGLAVSVPLHLSMLKPGTTGAQLQQALAEYYAGERFIRVMPLSDPDTLAGGFFDVQACNDTNRVDLFVFANDTQAVVMARLDNLGKGASGAAVQAMNVHLGCEESLGL</sequence>
<dbReference type="GO" id="GO:0005737">
    <property type="term" value="C:cytoplasm"/>
    <property type="evidence" value="ECO:0007669"/>
    <property type="project" value="UniProtKB-SubCell"/>
</dbReference>
<dbReference type="EC" id="1.2.1.38" evidence="6"/>
<dbReference type="Gene3D" id="3.40.50.720">
    <property type="entry name" value="NAD(P)-binding Rossmann-like Domain"/>
    <property type="match status" value="1"/>
</dbReference>
<dbReference type="InterPro" id="IPR058924">
    <property type="entry name" value="AGPR_dimerisation_dom"/>
</dbReference>
<dbReference type="Gene3D" id="3.30.360.10">
    <property type="entry name" value="Dihydrodipicolinate Reductase, domain 2"/>
    <property type="match status" value="1"/>
</dbReference>
<name>A0A941BGF5_9BURK</name>
<dbReference type="InterPro" id="IPR010136">
    <property type="entry name" value="AGPR_type-2"/>
</dbReference>
<dbReference type="GO" id="GO:0006526">
    <property type="term" value="P:L-arginine biosynthetic process"/>
    <property type="evidence" value="ECO:0007669"/>
    <property type="project" value="UniProtKB-UniRule"/>
</dbReference>
<comment type="pathway">
    <text evidence="6">Amino-acid biosynthesis; L-arginine biosynthesis; N(2)-acetyl-L-ornithine from L-glutamate: step 3/4.</text>
</comment>
<dbReference type="Pfam" id="PF22698">
    <property type="entry name" value="Semialdhyde_dhC_1"/>
    <property type="match status" value="1"/>
</dbReference>
<evidence type="ECO:0000256" key="4">
    <source>
        <dbReference type="ARBA" id="ARBA00022857"/>
    </source>
</evidence>
<dbReference type="Proteomes" id="UP000676246">
    <property type="component" value="Unassembled WGS sequence"/>
</dbReference>
<dbReference type="EMBL" id="JAGQDD010000013">
    <property type="protein sequence ID" value="MBQ0932042.1"/>
    <property type="molecule type" value="Genomic_DNA"/>
</dbReference>
<dbReference type="Pfam" id="PF01118">
    <property type="entry name" value="Semialdhyde_dh"/>
    <property type="match status" value="1"/>
</dbReference>
<dbReference type="InterPro" id="IPR036291">
    <property type="entry name" value="NAD(P)-bd_dom_sf"/>
</dbReference>
<evidence type="ECO:0000256" key="2">
    <source>
        <dbReference type="ARBA" id="ARBA00022571"/>
    </source>
</evidence>
<evidence type="ECO:0000256" key="1">
    <source>
        <dbReference type="ARBA" id="ARBA00022490"/>
    </source>
</evidence>
<comment type="catalytic activity">
    <reaction evidence="6">
        <text>N-acetyl-L-glutamate 5-semialdehyde + phosphate + NADP(+) = N-acetyl-L-glutamyl 5-phosphate + NADPH + H(+)</text>
        <dbReference type="Rhea" id="RHEA:21588"/>
        <dbReference type="ChEBI" id="CHEBI:15378"/>
        <dbReference type="ChEBI" id="CHEBI:29123"/>
        <dbReference type="ChEBI" id="CHEBI:43474"/>
        <dbReference type="ChEBI" id="CHEBI:57783"/>
        <dbReference type="ChEBI" id="CHEBI:57936"/>
        <dbReference type="ChEBI" id="CHEBI:58349"/>
        <dbReference type="EC" id="1.2.1.38"/>
    </reaction>
</comment>
<evidence type="ECO:0000313" key="9">
    <source>
        <dbReference type="Proteomes" id="UP000676246"/>
    </source>
</evidence>
<dbReference type="SUPFAM" id="SSF55347">
    <property type="entry name" value="Glyceraldehyde-3-phosphate dehydrogenase-like, C-terminal domain"/>
    <property type="match status" value="1"/>
</dbReference>
<evidence type="ECO:0000256" key="5">
    <source>
        <dbReference type="ARBA" id="ARBA00023002"/>
    </source>
</evidence>
<feature type="domain" description="Semialdehyde dehydrogenase NAD-binding" evidence="7">
    <location>
        <begin position="4"/>
        <end position="105"/>
    </location>
</feature>
<evidence type="ECO:0000259" key="7">
    <source>
        <dbReference type="SMART" id="SM00859"/>
    </source>
</evidence>
<dbReference type="SMART" id="SM00859">
    <property type="entry name" value="Semialdhyde_dh"/>
    <property type="match status" value="1"/>
</dbReference>